<evidence type="ECO:0000256" key="6">
    <source>
        <dbReference type="ARBA" id="ARBA00022777"/>
    </source>
</evidence>
<dbReference type="EC" id="2.7.2.8" evidence="9"/>
<feature type="binding site" evidence="9">
    <location>
        <position position="182"/>
    </location>
    <ligand>
        <name>substrate</name>
    </ligand>
</feature>
<dbReference type="InterPro" id="IPR001048">
    <property type="entry name" value="Asp/Glu/Uridylate_kinase"/>
</dbReference>
<dbReference type="EMBL" id="FUXZ01000007">
    <property type="protein sequence ID" value="SKA66291.1"/>
    <property type="molecule type" value="Genomic_DNA"/>
</dbReference>
<feature type="binding site" evidence="9">
    <location>
        <position position="88"/>
    </location>
    <ligand>
        <name>substrate</name>
    </ligand>
</feature>
<dbReference type="HAMAP" id="MF_00082">
    <property type="entry name" value="ArgB"/>
    <property type="match status" value="1"/>
</dbReference>
<dbReference type="Gene3D" id="3.40.1160.10">
    <property type="entry name" value="Acetylglutamate kinase-like"/>
    <property type="match status" value="1"/>
</dbReference>
<dbReference type="SUPFAM" id="SSF53633">
    <property type="entry name" value="Carbamate kinase-like"/>
    <property type="match status" value="1"/>
</dbReference>
<comment type="catalytic activity">
    <reaction evidence="8 9">
        <text>N-acetyl-L-glutamate + ATP = N-acetyl-L-glutamyl 5-phosphate + ADP</text>
        <dbReference type="Rhea" id="RHEA:14629"/>
        <dbReference type="ChEBI" id="CHEBI:30616"/>
        <dbReference type="ChEBI" id="CHEBI:44337"/>
        <dbReference type="ChEBI" id="CHEBI:57936"/>
        <dbReference type="ChEBI" id="CHEBI:456216"/>
        <dbReference type="EC" id="2.7.2.8"/>
    </reaction>
</comment>
<evidence type="ECO:0000256" key="9">
    <source>
        <dbReference type="HAMAP-Rule" id="MF_00082"/>
    </source>
</evidence>
<keyword evidence="7 9" id="KW-0067">ATP-binding</keyword>
<evidence type="ECO:0000256" key="2">
    <source>
        <dbReference type="ARBA" id="ARBA00022571"/>
    </source>
</evidence>
<dbReference type="PANTHER" id="PTHR23342:SF0">
    <property type="entry name" value="N-ACETYLGLUTAMATE SYNTHASE, MITOCHONDRIAL"/>
    <property type="match status" value="1"/>
</dbReference>
<accession>A0A1T4VP50</accession>
<dbReference type="NCBIfam" id="TIGR00761">
    <property type="entry name" value="argB"/>
    <property type="match status" value="1"/>
</dbReference>
<dbReference type="InterPro" id="IPR036393">
    <property type="entry name" value="AceGlu_kinase-like_sf"/>
</dbReference>
<protein>
    <recommendedName>
        <fullName evidence="9">Acetylglutamate kinase</fullName>
        <ecNumber evidence="9">2.7.2.8</ecNumber>
    </recommendedName>
    <alternativeName>
        <fullName evidence="9">N-acetyl-L-glutamate 5-phosphotransferase</fullName>
    </alternativeName>
    <alternativeName>
        <fullName evidence="9">NAG kinase</fullName>
        <shortName evidence="9">NAGK</shortName>
    </alternativeName>
</protein>
<feature type="site" description="Transition state stabilizer" evidence="9">
    <location>
        <position position="245"/>
    </location>
</feature>
<feature type="binding site" evidence="9">
    <location>
        <begin position="66"/>
        <end position="67"/>
    </location>
    <ligand>
        <name>substrate</name>
    </ligand>
</feature>
<evidence type="ECO:0000256" key="5">
    <source>
        <dbReference type="ARBA" id="ARBA00022741"/>
    </source>
</evidence>
<keyword evidence="2 9" id="KW-0055">Arginine biosynthesis</keyword>
<dbReference type="GO" id="GO:0003991">
    <property type="term" value="F:acetylglutamate kinase activity"/>
    <property type="evidence" value="ECO:0007669"/>
    <property type="project" value="UniProtKB-UniRule"/>
</dbReference>
<evidence type="ECO:0000256" key="3">
    <source>
        <dbReference type="ARBA" id="ARBA00022605"/>
    </source>
</evidence>
<evidence type="ECO:0000256" key="1">
    <source>
        <dbReference type="ARBA" id="ARBA00004828"/>
    </source>
</evidence>
<gene>
    <name evidence="9" type="primary">argB</name>
    <name evidence="11" type="ORF">SAMN02745111_01274</name>
</gene>
<evidence type="ECO:0000259" key="10">
    <source>
        <dbReference type="Pfam" id="PF00696"/>
    </source>
</evidence>
<sequence>MGMEKWIEKGNVLIEALPYIQRFNRKVIVVKYGGSAMLDKEFMMNVIQDVTLLKLVGFKPIIVHGGGKAISAYIEKLGMTPKFINGLRVTDEETLEVAEMVLSSVNKQLVSQVESLGVRAIGISGKDGALLTCKKKLSDGEDIGYVGEIIKVNADILFDLLEKDFLPIVMPIGMDENFHGYNINADDAASAIAKAVKANKLAFLTDTEGVYLDPNDPKTVISEMTVSEAHELIKSGAIAGGMLPKINNCIEAIEQGVSRVHIIDGRILHSILLEIFTNKGIGTAILEDGQEKFYRGEIDD</sequence>
<dbReference type="InterPro" id="IPR041727">
    <property type="entry name" value="NAGK-C"/>
</dbReference>
<dbReference type="GO" id="GO:0042450">
    <property type="term" value="P:L-arginine biosynthetic process via ornithine"/>
    <property type="evidence" value="ECO:0007669"/>
    <property type="project" value="UniProtKB-UniRule"/>
</dbReference>
<evidence type="ECO:0000256" key="7">
    <source>
        <dbReference type="ARBA" id="ARBA00022840"/>
    </source>
</evidence>
<dbReference type="InterPro" id="IPR004662">
    <property type="entry name" value="AcgluKinase_fam"/>
</dbReference>
<comment type="subcellular location">
    <subcellularLocation>
        <location evidence="9">Cytoplasm</location>
    </subcellularLocation>
</comment>
<dbReference type="STRING" id="39495.SAMN02745111_01274"/>
<organism evidence="11 12">
    <name type="scientific">Eubacterium uniforme</name>
    <dbReference type="NCBI Taxonomy" id="39495"/>
    <lineage>
        <taxon>Bacteria</taxon>
        <taxon>Bacillati</taxon>
        <taxon>Bacillota</taxon>
        <taxon>Clostridia</taxon>
        <taxon>Eubacteriales</taxon>
        <taxon>Eubacteriaceae</taxon>
        <taxon>Eubacterium</taxon>
    </lineage>
</organism>
<evidence type="ECO:0000256" key="8">
    <source>
        <dbReference type="ARBA" id="ARBA00048141"/>
    </source>
</evidence>
<keyword evidence="5 9" id="KW-0547">Nucleotide-binding</keyword>
<keyword evidence="12" id="KW-1185">Reference proteome</keyword>
<dbReference type="Pfam" id="PF00696">
    <property type="entry name" value="AA_kinase"/>
    <property type="match status" value="1"/>
</dbReference>
<dbReference type="GO" id="GO:0005524">
    <property type="term" value="F:ATP binding"/>
    <property type="evidence" value="ECO:0007669"/>
    <property type="project" value="UniProtKB-UniRule"/>
</dbReference>
<dbReference type="CDD" id="cd04250">
    <property type="entry name" value="AAK_NAGK-C"/>
    <property type="match status" value="1"/>
</dbReference>
<name>A0A1T4VP50_9FIRM</name>
<dbReference type="AlphaFoldDB" id="A0A1T4VP50"/>
<reference evidence="11 12" key="1">
    <citation type="submission" date="2017-02" db="EMBL/GenBank/DDBJ databases">
        <authorList>
            <person name="Peterson S.W."/>
        </authorList>
    </citation>
    <scope>NUCLEOTIDE SEQUENCE [LARGE SCALE GENOMIC DNA]</scope>
    <source>
        <strain evidence="11 12">ATCC 35992</strain>
    </source>
</reference>
<keyword evidence="3 9" id="KW-0028">Amino-acid biosynthesis</keyword>
<comment type="similarity">
    <text evidence="9">Belongs to the acetylglutamate kinase family. ArgB subfamily.</text>
</comment>
<keyword evidence="4 9" id="KW-0808">Transferase</keyword>
<dbReference type="Proteomes" id="UP000190814">
    <property type="component" value="Unassembled WGS sequence"/>
</dbReference>
<comment type="pathway">
    <text evidence="1 9">Amino-acid biosynthesis; L-arginine biosynthesis; N(2)-acetyl-L-ornithine from L-glutamate: step 2/4.</text>
</comment>
<keyword evidence="9" id="KW-0963">Cytoplasm</keyword>
<keyword evidence="6 9" id="KW-0418">Kinase</keyword>
<dbReference type="PANTHER" id="PTHR23342">
    <property type="entry name" value="N-ACETYLGLUTAMATE SYNTHASE"/>
    <property type="match status" value="1"/>
</dbReference>
<evidence type="ECO:0000313" key="11">
    <source>
        <dbReference type="EMBL" id="SKA66291.1"/>
    </source>
</evidence>
<feature type="domain" description="Aspartate/glutamate/uridylate kinase" evidence="10">
    <location>
        <begin position="26"/>
        <end position="264"/>
    </location>
</feature>
<dbReference type="UniPathway" id="UPA00068">
    <property type="reaction ID" value="UER00107"/>
</dbReference>
<proteinExistence type="inferred from homology"/>
<comment type="function">
    <text evidence="9">Catalyzes the ATP-dependent phosphorylation of N-acetyl-L-glutamate.</text>
</comment>
<dbReference type="InterPro" id="IPR037528">
    <property type="entry name" value="ArgB"/>
</dbReference>
<dbReference type="FunFam" id="3.40.1160.10:FF:000004">
    <property type="entry name" value="Acetylglutamate kinase"/>
    <property type="match status" value="1"/>
</dbReference>
<dbReference type="GO" id="GO:0005737">
    <property type="term" value="C:cytoplasm"/>
    <property type="evidence" value="ECO:0007669"/>
    <property type="project" value="UniProtKB-SubCell"/>
</dbReference>
<feature type="site" description="Transition state stabilizer" evidence="9">
    <location>
        <position position="31"/>
    </location>
</feature>
<evidence type="ECO:0000313" key="12">
    <source>
        <dbReference type="Proteomes" id="UP000190814"/>
    </source>
</evidence>
<dbReference type="PIRSF" id="PIRSF000728">
    <property type="entry name" value="NAGK"/>
    <property type="match status" value="1"/>
</dbReference>
<evidence type="ECO:0000256" key="4">
    <source>
        <dbReference type="ARBA" id="ARBA00022679"/>
    </source>
</evidence>